<feature type="transmembrane region" description="Helical" evidence="7">
    <location>
        <begin position="288"/>
        <end position="308"/>
    </location>
</feature>
<evidence type="ECO:0000256" key="3">
    <source>
        <dbReference type="ARBA" id="ARBA00022475"/>
    </source>
</evidence>
<comment type="similarity">
    <text evidence="2">Belongs to the acyltransferase 3 family.</text>
</comment>
<comment type="subcellular location">
    <subcellularLocation>
        <location evidence="1">Cell membrane</location>
        <topology evidence="1">Multi-pass membrane protein</topology>
    </subcellularLocation>
</comment>
<gene>
    <name evidence="9" type="ORF">Asi02nite_72720</name>
</gene>
<dbReference type="EMBL" id="BONE01000102">
    <property type="protein sequence ID" value="GIF77754.1"/>
    <property type="molecule type" value="Genomic_DNA"/>
</dbReference>
<feature type="transmembrane region" description="Helical" evidence="7">
    <location>
        <begin position="180"/>
        <end position="197"/>
    </location>
</feature>
<keyword evidence="3" id="KW-1003">Cell membrane</keyword>
<feature type="transmembrane region" description="Helical" evidence="7">
    <location>
        <begin position="233"/>
        <end position="251"/>
    </location>
</feature>
<feature type="transmembrane region" description="Helical" evidence="7">
    <location>
        <begin position="263"/>
        <end position="282"/>
    </location>
</feature>
<protein>
    <submittedName>
        <fullName evidence="9">Acyltransferase</fullName>
    </submittedName>
</protein>
<feature type="domain" description="Acyltransferase 3" evidence="8">
    <location>
        <begin position="62"/>
        <end position="376"/>
    </location>
</feature>
<dbReference type="PANTHER" id="PTHR40074:SF4">
    <property type="entry name" value="INNER MEMBRANE PROTEIN YCFT"/>
    <property type="match status" value="1"/>
</dbReference>
<evidence type="ECO:0000256" key="7">
    <source>
        <dbReference type="SAM" id="Phobius"/>
    </source>
</evidence>
<sequence length="407" mass="44441">MAGVTGWHYRLVTFQGWVADMSLPGSFLVYATSPIPELAGRAGGTSLWRSASLAAPATARVEWADVAKGVCIVLVVSWHVIVKDYLLVDWHIGLPLPGFWGTLGEQFLPLRMPLFFTISGLFAANAVRRPWREVARSRIAKFLYLYTVWLVIHTAILPVAPDLPTERATSPLDFLAQLTITPSNLWYLYALAIYFVVAKAVRRAPPAAVLVPAAVLSAVAAAGWVSTPGDRGGFYQNLVFFLAGLWFRPRVERLAAGATRRRLVLAAAAYVVVLVLMAALGAEEWFGVWLVVSVVAVMFGVTAAARLTRRPRISDRLVRLGRVTLPIYVIHMPVLAVLHRLLHEPLSALGGGAQLLVALVYPPMLTALVVVLCLMIHRGLTRVGARWLFDLPAVARRRATEPAGALP</sequence>
<keyword evidence="5 7" id="KW-1133">Transmembrane helix</keyword>
<organism evidence="9 10">
    <name type="scientific">Asanoa siamensis</name>
    <dbReference type="NCBI Taxonomy" id="926357"/>
    <lineage>
        <taxon>Bacteria</taxon>
        <taxon>Bacillati</taxon>
        <taxon>Actinomycetota</taxon>
        <taxon>Actinomycetes</taxon>
        <taxon>Micromonosporales</taxon>
        <taxon>Micromonosporaceae</taxon>
        <taxon>Asanoa</taxon>
    </lineage>
</organism>
<evidence type="ECO:0000256" key="2">
    <source>
        <dbReference type="ARBA" id="ARBA00007400"/>
    </source>
</evidence>
<keyword evidence="10" id="KW-1185">Reference proteome</keyword>
<dbReference type="Pfam" id="PF01757">
    <property type="entry name" value="Acyl_transf_3"/>
    <property type="match status" value="1"/>
</dbReference>
<keyword evidence="4 7" id="KW-0812">Transmembrane</keyword>
<feature type="transmembrane region" description="Helical" evidence="7">
    <location>
        <begin position="320"/>
        <end position="342"/>
    </location>
</feature>
<dbReference type="InterPro" id="IPR002656">
    <property type="entry name" value="Acyl_transf_3_dom"/>
</dbReference>
<accession>A0ABQ4D2L9</accession>
<evidence type="ECO:0000259" key="8">
    <source>
        <dbReference type="Pfam" id="PF01757"/>
    </source>
</evidence>
<feature type="transmembrane region" description="Helical" evidence="7">
    <location>
        <begin position="209"/>
        <end position="227"/>
    </location>
</feature>
<dbReference type="Proteomes" id="UP000604117">
    <property type="component" value="Unassembled WGS sequence"/>
</dbReference>
<evidence type="ECO:0000313" key="10">
    <source>
        <dbReference type="Proteomes" id="UP000604117"/>
    </source>
</evidence>
<evidence type="ECO:0000256" key="5">
    <source>
        <dbReference type="ARBA" id="ARBA00022989"/>
    </source>
</evidence>
<keyword evidence="6 7" id="KW-0472">Membrane</keyword>
<dbReference type="GO" id="GO:0016746">
    <property type="term" value="F:acyltransferase activity"/>
    <property type="evidence" value="ECO:0007669"/>
    <property type="project" value="UniProtKB-KW"/>
</dbReference>
<feature type="transmembrane region" description="Helical" evidence="7">
    <location>
        <begin position="108"/>
        <end position="127"/>
    </location>
</feature>
<keyword evidence="9" id="KW-0012">Acyltransferase</keyword>
<evidence type="ECO:0000256" key="1">
    <source>
        <dbReference type="ARBA" id="ARBA00004651"/>
    </source>
</evidence>
<evidence type="ECO:0000256" key="6">
    <source>
        <dbReference type="ARBA" id="ARBA00023136"/>
    </source>
</evidence>
<comment type="caution">
    <text evidence="9">The sequence shown here is derived from an EMBL/GenBank/DDBJ whole genome shotgun (WGS) entry which is preliminary data.</text>
</comment>
<dbReference type="PANTHER" id="PTHR40074">
    <property type="entry name" value="O-ACETYLTRANSFERASE WECH"/>
    <property type="match status" value="1"/>
</dbReference>
<name>A0ABQ4D2L9_9ACTN</name>
<feature type="transmembrane region" description="Helical" evidence="7">
    <location>
        <begin position="70"/>
        <end position="88"/>
    </location>
</feature>
<proteinExistence type="inferred from homology"/>
<evidence type="ECO:0000256" key="4">
    <source>
        <dbReference type="ARBA" id="ARBA00022692"/>
    </source>
</evidence>
<keyword evidence="9" id="KW-0808">Transferase</keyword>
<evidence type="ECO:0000313" key="9">
    <source>
        <dbReference type="EMBL" id="GIF77754.1"/>
    </source>
</evidence>
<feature type="transmembrane region" description="Helical" evidence="7">
    <location>
        <begin position="354"/>
        <end position="376"/>
    </location>
</feature>
<reference evidence="9 10" key="1">
    <citation type="submission" date="2021-01" db="EMBL/GenBank/DDBJ databases">
        <title>Whole genome shotgun sequence of Asanoa siamensis NBRC 107932.</title>
        <authorList>
            <person name="Komaki H."/>
            <person name="Tamura T."/>
        </authorList>
    </citation>
    <scope>NUCLEOTIDE SEQUENCE [LARGE SCALE GENOMIC DNA]</scope>
    <source>
        <strain evidence="9 10">NBRC 107932</strain>
    </source>
</reference>
<feature type="transmembrane region" description="Helical" evidence="7">
    <location>
        <begin position="139"/>
        <end position="160"/>
    </location>
</feature>